<evidence type="ECO:0000256" key="2">
    <source>
        <dbReference type="ARBA" id="ARBA00009009"/>
    </source>
</evidence>
<dbReference type="PRINTS" id="PR00118">
    <property type="entry name" value="BLACTAMASEA"/>
</dbReference>
<comment type="similarity">
    <text evidence="2">Belongs to the class-A beta-lactamase family.</text>
</comment>
<proteinExistence type="inferred from homology"/>
<comment type="caution">
    <text evidence="7">The sequence shown here is derived from an EMBL/GenBank/DDBJ whole genome shotgun (WGS) entry which is preliminary data.</text>
</comment>
<reference evidence="7 8" key="1">
    <citation type="submission" date="2019-06" db="EMBL/GenBank/DDBJ databases">
        <authorList>
            <person name="Lee I."/>
            <person name="Jang G.I."/>
            <person name="Hwang C.Y."/>
        </authorList>
    </citation>
    <scope>NUCLEOTIDE SEQUENCE [LARGE SCALE GENOMIC DNA]</scope>
    <source>
        <strain evidence="7 8">PAMC 28131</strain>
    </source>
</reference>
<evidence type="ECO:0000256" key="4">
    <source>
        <dbReference type="SAM" id="MobiDB-lite"/>
    </source>
</evidence>
<evidence type="ECO:0000313" key="7">
    <source>
        <dbReference type="EMBL" id="TPE60553.1"/>
    </source>
</evidence>
<dbReference type="OrthoDB" id="9784149at2"/>
<evidence type="ECO:0000313" key="8">
    <source>
        <dbReference type="Proteomes" id="UP000319897"/>
    </source>
</evidence>
<protein>
    <recommendedName>
        <fullName evidence="3">beta-lactamase</fullName>
        <ecNumber evidence="3">3.5.2.6</ecNumber>
    </recommendedName>
</protein>
<dbReference type="Proteomes" id="UP000319897">
    <property type="component" value="Unassembled WGS sequence"/>
</dbReference>
<sequence length="345" mass="36524">MRIKNLAVAAAALLTVSVAAPPLAAPAFAQKASSKAAIPSAALLEAQFAYLAKQTDGTVGVAVQKVGSTEVMTLNKGVTFPMASTFKVAVAARIFERIDKGELKLDQIIPVDPKILVGSYGLAVMTPHDGISLSVHNLLELMITISDNTSTDVLTAQAGGPAAVTDWLTRHGIKGQRVDADTAHLIYRALDITPGPGTFKQNVEAAFKADPGKRERDQKRIPNAPFNADPRDTSTPEAMVELLMQIQSGKVLSEASTKELLAIMGRTSTGDKRLKGLLPIGTPVAHKTGTLMSIANDVGFITLPDGSQFAIAVFVKGDTKGSETQERVIAEMARTAYDYYVLGGR</sequence>
<gene>
    <name evidence="7" type="primary">bla</name>
    <name evidence="7" type="ORF">FJQ54_11190</name>
</gene>
<dbReference type="GO" id="GO:0030655">
    <property type="term" value="P:beta-lactam antibiotic catabolic process"/>
    <property type="evidence" value="ECO:0007669"/>
    <property type="project" value="InterPro"/>
</dbReference>
<dbReference type="RefSeq" id="WP_140928489.1">
    <property type="nucleotide sequence ID" value="NZ_VFSU01000026.1"/>
</dbReference>
<dbReference type="GO" id="GO:0046677">
    <property type="term" value="P:response to antibiotic"/>
    <property type="evidence" value="ECO:0007669"/>
    <property type="project" value="InterPro"/>
</dbReference>
<keyword evidence="5" id="KW-0732">Signal</keyword>
<dbReference type="EC" id="3.5.2.6" evidence="3"/>
<dbReference type="Gene3D" id="3.40.710.10">
    <property type="entry name" value="DD-peptidase/beta-lactamase superfamily"/>
    <property type="match status" value="1"/>
</dbReference>
<dbReference type="InterPro" id="IPR000871">
    <property type="entry name" value="Beta-lactam_class-A"/>
</dbReference>
<dbReference type="InterPro" id="IPR045155">
    <property type="entry name" value="Beta-lactam_cat"/>
</dbReference>
<comment type="catalytic activity">
    <reaction evidence="1">
        <text>a beta-lactam + H2O = a substituted beta-amino acid</text>
        <dbReference type="Rhea" id="RHEA:20401"/>
        <dbReference type="ChEBI" id="CHEBI:15377"/>
        <dbReference type="ChEBI" id="CHEBI:35627"/>
        <dbReference type="ChEBI" id="CHEBI:140347"/>
        <dbReference type="EC" id="3.5.2.6"/>
    </reaction>
</comment>
<dbReference type="AlphaFoldDB" id="A0A501XJS5"/>
<organism evidence="7 8">
    <name type="scientific">Sandaracinobacter neustonicus</name>
    <dbReference type="NCBI Taxonomy" id="1715348"/>
    <lineage>
        <taxon>Bacteria</taxon>
        <taxon>Pseudomonadati</taxon>
        <taxon>Pseudomonadota</taxon>
        <taxon>Alphaproteobacteria</taxon>
        <taxon>Sphingomonadales</taxon>
        <taxon>Sphingosinicellaceae</taxon>
        <taxon>Sandaracinobacter</taxon>
    </lineage>
</organism>
<dbReference type="InterPro" id="IPR012338">
    <property type="entry name" value="Beta-lactam/transpept-like"/>
</dbReference>
<dbReference type="PANTHER" id="PTHR35333">
    <property type="entry name" value="BETA-LACTAMASE"/>
    <property type="match status" value="1"/>
</dbReference>
<keyword evidence="8" id="KW-1185">Reference proteome</keyword>
<dbReference type="EMBL" id="VFSU01000026">
    <property type="protein sequence ID" value="TPE60553.1"/>
    <property type="molecule type" value="Genomic_DNA"/>
</dbReference>
<dbReference type="Pfam" id="PF13354">
    <property type="entry name" value="Beta-lactamase2"/>
    <property type="match status" value="1"/>
</dbReference>
<feature type="region of interest" description="Disordered" evidence="4">
    <location>
        <begin position="210"/>
        <end position="233"/>
    </location>
</feature>
<evidence type="ECO:0000256" key="5">
    <source>
        <dbReference type="SAM" id="SignalP"/>
    </source>
</evidence>
<dbReference type="NCBIfam" id="NF033103">
    <property type="entry name" value="bla_class_A"/>
    <property type="match status" value="1"/>
</dbReference>
<feature type="signal peptide" evidence="5">
    <location>
        <begin position="1"/>
        <end position="24"/>
    </location>
</feature>
<dbReference type="SUPFAM" id="SSF56601">
    <property type="entry name" value="beta-lactamase/transpeptidase-like"/>
    <property type="match status" value="1"/>
</dbReference>
<feature type="compositionally biased region" description="Basic and acidic residues" evidence="4">
    <location>
        <begin position="210"/>
        <end position="220"/>
    </location>
</feature>
<evidence type="ECO:0000259" key="6">
    <source>
        <dbReference type="Pfam" id="PF13354"/>
    </source>
</evidence>
<dbReference type="PANTHER" id="PTHR35333:SF3">
    <property type="entry name" value="BETA-LACTAMASE-TYPE TRANSPEPTIDASE FOLD CONTAINING PROTEIN"/>
    <property type="match status" value="1"/>
</dbReference>
<evidence type="ECO:0000256" key="1">
    <source>
        <dbReference type="ARBA" id="ARBA00001526"/>
    </source>
</evidence>
<feature type="domain" description="Beta-lactamase class A catalytic" evidence="6">
    <location>
        <begin position="60"/>
        <end position="315"/>
    </location>
</feature>
<dbReference type="GO" id="GO:0008800">
    <property type="term" value="F:beta-lactamase activity"/>
    <property type="evidence" value="ECO:0007669"/>
    <property type="project" value="UniProtKB-EC"/>
</dbReference>
<accession>A0A501XJS5</accession>
<evidence type="ECO:0000256" key="3">
    <source>
        <dbReference type="ARBA" id="ARBA00012865"/>
    </source>
</evidence>
<feature type="chain" id="PRO_5021189160" description="beta-lactamase" evidence="5">
    <location>
        <begin position="25"/>
        <end position="345"/>
    </location>
</feature>
<name>A0A501XJS5_9SPHN</name>